<feature type="transmembrane region" description="Helical" evidence="9">
    <location>
        <begin position="179"/>
        <end position="199"/>
    </location>
</feature>
<evidence type="ECO:0000256" key="8">
    <source>
        <dbReference type="ARBA" id="ARBA00023136"/>
    </source>
</evidence>
<evidence type="ECO:0000256" key="6">
    <source>
        <dbReference type="ARBA" id="ARBA00022989"/>
    </source>
</evidence>
<evidence type="ECO:0008006" key="12">
    <source>
        <dbReference type="Google" id="ProtNLM"/>
    </source>
</evidence>
<dbReference type="PANTHER" id="PTHR12952">
    <property type="entry name" value="SYS1"/>
    <property type="match status" value="1"/>
</dbReference>
<feature type="transmembrane region" description="Helical" evidence="9">
    <location>
        <begin position="154"/>
        <end position="172"/>
    </location>
</feature>
<keyword evidence="3" id="KW-0813">Transport</keyword>
<organism evidence="10 11">
    <name type="scientific">Vanilla planifolia</name>
    <name type="common">Vanilla</name>
    <dbReference type="NCBI Taxonomy" id="51239"/>
    <lineage>
        <taxon>Eukaryota</taxon>
        <taxon>Viridiplantae</taxon>
        <taxon>Streptophyta</taxon>
        <taxon>Embryophyta</taxon>
        <taxon>Tracheophyta</taxon>
        <taxon>Spermatophyta</taxon>
        <taxon>Magnoliopsida</taxon>
        <taxon>Liliopsida</taxon>
        <taxon>Asparagales</taxon>
        <taxon>Orchidaceae</taxon>
        <taxon>Vanilloideae</taxon>
        <taxon>Vanilleae</taxon>
        <taxon>Vanilla</taxon>
    </lineage>
</organism>
<evidence type="ECO:0000313" key="11">
    <source>
        <dbReference type="Proteomes" id="UP000639772"/>
    </source>
</evidence>
<gene>
    <name evidence="10" type="ORF">HPP92_007508</name>
</gene>
<feature type="transmembrane region" description="Helical" evidence="9">
    <location>
        <begin position="100"/>
        <end position="125"/>
    </location>
</feature>
<evidence type="ECO:0000256" key="4">
    <source>
        <dbReference type="ARBA" id="ARBA00022692"/>
    </source>
</evidence>
<comment type="similarity">
    <text evidence="2">Belongs to the SYS1 family.</text>
</comment>
<dbReference type="Proteomes" id="UP000639772">
    <property type="component" value="Chromosome 3"/>
</dbReference>
<proteinExistence type="inferred from homology"/>
<dbReference type="Pfam" id="PF09801">
    <property type="entry name" value="SYS1"/>
    <property type="match status" value="1"/>
</dbReference>
<dbReference type="GO" id="GO:0005802">
    <property type="term" value="C:trans-Golgi network"/>
    <property type="evidence" value="ECO:0007669"/>
    <property type="project" value="TreeGrafter"/>
</dbReference>
<dbReference type="GO" id="GO:0000139">
    <property type="term" value="C:Golgi membrane"/>
    <property type="evidence" value="ECO:0007669"/>
    <property type="project" value="UniProtKB-SubCell"/>
</dbReference>
<dbReference type="GO" id="GO:0006895">
    <property type="term" value="P:Golgi to endosome transport"/>
    <property type="evidence" value="ECO:0007669"/>
    <property type="project" value="TreeGrafter"/>
</dbReference>
<dbReference type="PANTHER" id="PTHR12952:SF0">
    <property type="entry name" value="PROTEIN SYS1 HOMOLOG"/>
    <property type="match status" value="1"/>
</dbReference>
<evidence type="ECO:0000256" key="1">
    <source>
        <dbReference type="ARBA" id="ARBA00004653"/>
    </source>
</evidence>
<keyword evidence="7" id="KW-0333">Golgi apparatus</keyword>
<dbReference type="GO" id="GO:0043001">
    <property type="term" value="P:Golgi to plasma membrane protein transport"/>
    <property type="evidence" value="ECO:0007669"/>
    <property type="project" value="TreeGrafter"/>
</dbReference>
<evidence type="ECO:0000256" key="5">
    <source>
        <dbReference type="ARBA" id="ARBA00022927"/>
    </source>
</evidence>
<comment type="caution">
    <text evidence="10">The sequence shown here is derived from an EMBL/GenBank/DDBJ whole genome shotgun (WGS) entry which is preliminary data.</text>
</comment>
<keyword evidence="5" id="KW-0653">Protein transport</keyword>
<feature type="transmembrane region" description="Helical" evidence="9">
    <location>
        <begin position="205"/>
        <end position="225"/>
    </location>
</feature>
<keyword evidence="4 9" id="KW-0812">Transmembrane</keyword>
<dbReference type="GO" id="GO:0005829">
    <property type="term" value="C:cytosol"/>
    <property type="evidence" value="ECO:0007669"/>
    <property type="project" value="GOC"/>
</dbReference>
<reference evidence="10 11" key="1">
    <citation type="journal article" date="2020" name="Nat. Food">
        <title>A phased Vanilla planifolia genome enables genetic improvement of flavour and production.</title>
        <authorList>
            <person name="Hasing T."/>
            <person name="Tang H."/>
            <person name="Brym M."/>
            <person name="Khazi F."/>
            <person name="Huang T."/>
            <person name="Chambers A.H."/>
        </authorList>
    </citation>
    <scope>NUCLEOTIDE SEQUENCE [LARGE SCALE GENOMIC DNA]</scope>
    <source>
        <tissue evidence="10">Leaf</tissue>
    </source>
</reference>
<keyword evidence="8 9" id="KW-0472">Membrane</keyword>
<evidence type="ECO:0000313" key="10">
    <source>
        <dbReference type="EMBL" id="KAG0490645.1"/>
    </source>
</evidence>
<dbReference type="InterPro" id="IPR019185">
    <property type="entry name" value="Integral_membrane_SYS1-rel"/>
</dbReference>
<dbReference type="GO" id="GO:0034067">
    <property type="term" value="P:protein localization to Golgi apparatus"/>
    <property type="evidence" value="ECO:0007669"/>
    <property type="project" value="TreeGrafter"/>
</dbReference>
<protein>
    <recommendedName>
        <fullName evidence="12">Protein SYS1 homolog</fullName>
    </recommendedName>
</protein>
<dbReference type="EMBL" id="JADCNM010000003">
    <property type="protein sequence ID" value="KAG0490645.1"/>
    <property type="molecule type" value="Genomic_DNA"/>
</dbReference>
<comment type="subcellular location">
    <subcellularLocation>
        <location evidence="1">Golgi apparatus membrane</location>
        <topology evidence="1">Multi-pass membrane protein</topology>
    </subcellularLocation>
</comment>
<evidence type="ECO:0000256" key="7">
    <source>
        <dbReference type="ARBA" id="ARBA00023034"/>
    </source>
</evidence>
<evidence type="ECO:0000256" key="9">
    <source>
        <dbReference type="SAM" id="Phobius"/>
    </source>
</evidence>
<dbReference type="AlphaFoldDB" id="A0A835VBB3"/>
<feature type="transmembrane region" description="Helical" evidence="9">
    <location>
        <begin position="72"/>
        <end position="94"/>
    </location>
</feature>
<evidence type="ECO:0000256" key="3">
    <source>
        <dbReference type="ARBA" id="ARBA00022448"/>
    </source>
</evidence>
<evidence type="ECO:0000256" key="2">
    <source>
        <dbReference type="ARBA" id="ARBA00008160"/>
    </source>
</evidence>
<dbReference type="OrthoDB" id="542931at2759"/>
<keyword evidence="6 9" id="KW-1133">Transmembrane helix</keyword>
<sequence>MGLSNEGARSLSISAQCFFLLNNQGSLGFLPTDLLRLLIETRAVQLLLHLTKFLRWRRLISVPVLEWQNFRNLVLVIHTSTVFCFLREIMFYGAVVWDPWLIISQIICLQCLYYLTLGFFLSIFVGSRISRMSLIYFFDFSTITASTVTGWCAIVAFFLSSVAGAGFMLYLIERAKKCLDFSATLYIIHLFICLFYGGWPSSLTWWVVNLTCFALMAFLGEWLCIKRELREIPMTRLRSNV</sequence>
<name>A0A835VBB3_VANPL</name>
<accession>A0A835VBB3</accession>